<evidence type="ECO:0000256" key="1">
    <source>
        <dbReference type="SAM" id="MobiDB-lite"/>
    </source>
</evidence>
<dbReference type="Proteomes" id="UP000241462">
    <property type="component" value="Unassembled WGS sequence"/>
</dbReference>
<gene>
    <name evidence="2" type="ORF">BD289DRAFT_429049</name>
</gene>
<protein>
    <submittedName>
        <fullName evidence="2">Uncharacterized protein</fullName>
    </submittedName>
</protein>
<accession>A0A2T3AD84</accession>
<evidence type="ECO:0000313" key="2">
    <source>
        <dbReference type="EMBL" id="PSR92245.1"/>
    </source>
</evidence>
<sequence length="364" mass="40205">MTDLASFVKFVDKHIDSSRIDTDDEIETVPSPSPSVALAIPDPDYLEPHFTPPPRQASLRIPMMTECKVNTQVPSPVYELEQCHAVSTRSGPTLVPQPISPAKMLRLKNSIPRLMKALPPLPECDANPDYPALRRAAVPMGTEPIEISQLTDARSTLGNTIEGKDQDDEAPMAFDPFVFDRRVRKPKLKLKHAASFSQKTQDRTDTSSSEHPGCDSPTLLAHSTAPIKRRLPLRISRSAMLSPSQEDNDTVKRRLGVPKSSTVSELTAFYPLDLFNSPMRLHPSIQDPACFSPRRPVNYIREQMSVPSLYLTSTAKLQDDHPNDDARGASLDTQLEILQSVPSMAVKASEVAPDRRPSSPTSTL</sequence>
<dbReference type="InParanoid" id="A0A2T3AD84"/>
<feature type="region of interest" description="Disordered" evidence="1">
    <location>
        <begin position="189"/>
        <end position="256"/>
    </location>
</feature>
<proteinExistence type="predicted"/>
<dbReference type="OrthoDB" id="4156126at2759"/>
<feature type="region of interest" description="Disordered" evidence="1">
    <location>
        <begin position="345"/>
        <end position="364"/>
    </location>
</feature>
<dbReference type="EMBL" id="KZ678408">
    <property type="protein sequence ID" value="PSR92245.1"/>
    <property type="molecule type" value="Genomic_DNA"/>
</dbReference>
<evidence type="ECO:0000313" key="3">
    <source>
        <dbReference type="Proteomes" id="UP000241462"/>
    </source>
</evidence>
<name>A0A2T3AD84_9PEZI</name>
<organism evidence="2 3">
    <name type="scientific">Coniella lustricola</name>
    <dbReference type="NCBI Taxonomy" id="2025994"/>
    <lineage>
        <taxon>Eukaryota</taxon>
        <taxon>Fungi</taxon>
        <taxon>Dikarya</taxon>
        <taxon>Ascomycota</taxon>
        <taxon>Pezizomycotina</taxon>
        <taxon>Sordariomycetes</taxon>
        <taxon>Sordariomycetidae</taxon>
        <taxon>Diaporthales</taxon>
        <taxon>Schizoparmaceae</taxon>
        <taxon>Coniella</taxon>
    </lineage>
</organism>
<reference evidence="2 3" key="1">
    <citation type="journal article" date="2018" name="Mycol. Prog.">
        <title>Coniella lustricola, a new species from submerged detritus.</title>
        <authorList>
            <person name="Raudabaugh D.B."/>
            <person name="Iturriaga T."/>
            <person name="Carver A."/>
            <person name="Mondo S."/>
            <person name="Pangilinan J."/>
            <person name="Lipzen A."/>
            <person name="He G."/>
            <person name="Amirebrahimi M."/>
            <person name="Grigoriev I.V."/>
            <person name="Miller A.N."/>
        </authorList>
    </citation>
    <scope>NUCLEOTIDE SEQUENCE [LARGE SCALE GENOMIC DNA]</scope>
    <source>
        <strain evidence="2 3">B22-T-1</strain>
    </source>
</reference>
<dbReference type="AlphaFoldDB" id="A0A2T3AD84"/>
<dbReference type="STRING" id="2025994.A0A2T3AD84"/>
<keyword evidence="3" id="KW-1185">Reference proteome</keyword>